<proteinExistence type="inferred from homology"/>
<comment type="subunit">
    <text evidence="4 15">Heterotetramer consisting of two non-identical subunits: a beta subunit (TrpG) and a large alpha subunit (TrpE).</text>
</comment>
<keyword evidence="7 15" id="KW-0028">Amino-acid biosynthesis</keyword>
<dbReference type="Pfam" id="PF04715">
    <property type="entry name" value="Anth_synt_I_N"/>
    <property type="match status" value="1"/>
</dbReference>
<evidence type="ECO:0000259" key="16">
    <source>
        <dbReference type="Pfam" id="PF00425"/>
    </source>
</evidence>
<keyword evidence="19" id="KW-1185">Reference proteome</keyword>
<evidence type="ECO:0000256" key="9">
    <source>
        <dbReference type="ARBA" id="ARBA00022822"/>
    </source>
</evidence>
<dbReference type="EC" id="4.1.3.27" evidence="5 15"/>
<keyword evidence="8 15" id="KW-0479">Metal-binding</keyword>
<dbReference type="Proteomes" id="UP000184447">
    <property type="component" value="Unassembled WGS sequence"/>
</dbReference>
<evidence type="ECO:0000256" key="4">
    <source>
        <dbReference type="ARBA" id="ARBA00011575"/>
    </source>
</evidence>
<keyword evidence="11 15" id="KW-0057">Aromatic amino acid biosynthesis</keyword>
<dbReference type="InterPro" id="IPR019999">
    <property type="entry name" value="Anth_synth_I-like"/>
</dbReference>
<evidence type="ECO:0000256" key="3">
    <source>
        <dbReference type="ARBA" id="ARBA00009562"/>
    </source>
</evidence>
<evidence type="ECO:0000256" key="11">
    <source>
        <dbReference type="ARBA" id="ARBA00023141"/>
    </source>
</evidence>
<evidence type="ECO:0000256" key="15">
    <source>
        <dbReference type="RuleBase" id="RU364045"/>
    </source>
</evidence>
<evidence type="ECO:0000256" key="5">
    <source>
        <dbReference type="ARBA" id="ARBA00012266"/>
    </source>
</evidence>
<evidence type="ECO:0000256" key="8">
    <source>
        <dbReference type="ARBA" id="ARBA00022723"/>
    </source>
</evidence>
<evidence type="ECO:0000256" key="2">
    <source>
        <dbReference type="ARBA" id="ARBA00004873"/>
    </source>
</evidence>
<keyword evidence="9 15" id="KW-0822">Tryptophan biosynthesis</keyword>
<comment type="function">
    <text evidence="13 15">Part of a heterotetrameric complex that catalyzes the two-step biosynthesis of anthranilate, an intermediate in the biosynthesis of L-tryptophan. In the first step, the glutamine-binding beta subunit (TrpG) of anthranilate synthase (AS) provides the glutamine amidotransferase activity which generates ammonia as a substrate that, along with chorismate, is used in the second step, catalyzed by the large alpha subunit of AS (TrpE) to produce anthranilate. In the absence of TrpG, TrpE can synthesize anthranilate directly from chorismate and high concentrations of ammonia.</text>
</comment>
<accession>A0A1M5Y032</accession>
<sequence length="470" mass="53708">MKERTILIPYTKKISGDTETPITLFQKIVGNKVGFLLETSDLENGRYSFISRNPYGKIICRGNEVTVLDRDNEKKVIGKVMDVVREYFDAYQVDNDTNIPLIGGAVGNIAYDIIRQYEKLEDINEDKVQTPDTELMLVDELLVFDHFHNEIIIVALKENNEKGKEEAEKVFAVYEEEIYMDSNIQGNYSRECENLNLAESNTTKEEFINMVEKAKQYIYEGDIFQVVLSQRWKIKTEENPFNIYRRLRRLNPSPYLYYFNFGEYQIVGSSPEMLVELKENNVETCPIAGTRKRGENQEEDLFLAEDLLSDEKEKAEHVMLVDLARNDMGRIAEIGSVNVSSFMKVKNFSHVMHIVSLVEGKLGKEYDEFDALSSFLPAGTLSGAPKIRAMEIIDELEKEKRGFYGGSTGYFGFDGNMNMCITIRTMMTKDGFAYLQAGAGIVADSDPEAEYEETRNKINALVKVVGRLEK</sequence>
<reference evidence="18 19" key="1">
    <citation type="submission" date="2016-11" db="EMBL/GenBank/DDBJ databases">
        <authorList>
            <person name="Jaros S."/>
            <person name="Januszkiewicz K."/>
            <person name="Wedrychowicz H."/>
        </authorList>
    </citation>
    <scope>NUCLEOTIDE SEQUENCE [LARGE SCALE GENOMIC DNA]</scope>
    <source>
        <strain evidence="18 19">DSM 8605</strain>
    </source>
</reference>
<dbReference type="AlphaFoldDB" id="A0A1M5Y032"/>
<dbReference type="InterPro" id="IPR005801">
    <property type="entry name" value="ADC_synthase"/>
</dbReference>
<dbReference type="InterPro" id="IPR005256">
    <property type="entry name" value="Anth_synth_I_PabB"/>
</dbReference>
<dbReference type="EMBL" id="FQXM01000042">
    <property type="protein sequence ID" value="SHI04883.1"/>
    <property type="molecule type" value="Genomic_DNA"/>
</dbReference>
<dbReference type="RefSeq" id="WP_084133726.1">
    <property type="nucleotide sequence ID" value="NZ_FQXM01000042.1"/>
</dbReference>
<dbReference type="GO" id="GO:0000162">
    <property type="term" value="P:L-tryptophan biosynthetic process"/>
    <property type="evidence" value="ECO:0007669"/>
    <property type="project" value="UniProtKB-UniPathway"/>
</dbReference>
<dbReference type="GO" id="GO:0004049">
    <property type="term" value="F:anthranilate synthase activity"/>
    <property type="evidence" value="ECO:0007669"/>
    <property type="project" value="UniProtKB-EC"/>
</dbReference>
<dbReference type="SUPFAM" id="SSF56322">
    <property type="entry name" value="ADC synthase"/>
    <property type="match status" value="1"/>
</dbReference>
<evidence type="ECO:0000259" key="17">
    <source>
        <dbReference type="Pfam" id="PF04715"/>
    </source>
</evidence>
<evidence type="ECO:0000256" key="1">
    <source>
        <dbReference type="ARBA" id="ARBA00001946"/>
    </source>
</evidence>
<gene>
    <name evidence="15" type="primary">trpE</name>
    <name evidence="18" type="ORF">SAMN02745207_04035</name>
</gene>
<evidence type="ECO:0000256" key="14">
    <source>
        <dbReference type="ARBA" id="ARBA00047683"/>
    </source>
</evidence>
<dbReference type="NCBIfam" id="TIGR00564">
    <property type="entry name" value="trpE_most"/>
    <property type="match status" value="1"/>
</dbReference>
<evidence type="ECO:0000313" key="19">
    <source>
        <dbReference type="Proteomes" id="UP000184447"/>
    </source>
</evidence>
<evidence type="ECO:0000313" key="18">
    <source>
        <dbReference type="EMBL" id="SHI04883.1"/>
    </source>
</evidence>
<protein>
    <recommendedName>
        <fullName evidence="6 15">Anthranilate synthase component 1</fullName>
        <ecNumber evidence="5 15">4.1.3.27</ecNumber>
    </recommendedName>
</protein>
<dbReference type="PANTHER" id="PTHR11236:SF48">
    <property type="entry name" value="ISOCHORISMATE SYNTHASE MENF"/>
    <property type="match status" value="1"/>
</dbReference>
<evidence type="ECO:0000256" key="10">
    <source>
        <dbReference type="ARBA" id="ARBA00022842"/>
    </source>
</evidence>
<feature type="domain" description="Chorismate-utilising enzyme C-terminal" evidence="16">
    <location>
        <begin position="204"/>
        <end position="457"/>
    </location>
</feature>
<evidence type="ECO:0000256" key="6">
    <source>
        <dbReference type="ARBA" id="ARBA00020653"/>
    </source>
</evidence>
<name>A0A1M5Y032_9CLOT</name>
<dbReference type="PRINTS" id="PR00095">
    <property type="entry name" value="ANTSNTHASEI"/>
</dbReference>
<dbReference type="GO" id="GO:0046872">
    <property type="term" value="F:metal ion binding"/>
    <property type="evidence" value="ECO:0007669"/>
    <property type="project" value="UniProtKB-KW"/>
</dbReference>
<dbReference type="Gene3D" id="3.60.120.10">
    <property type="entry name" value="Anthranilate synthase"/>
    <property type="match status" value="1"/>
</dbReference>
<feature type="domain" description="Anthranilate synthase component I N-terminal" evidence="17">
    <location>
        <begin position="17"/>
        <end position="152"/>
    </location>
</feature>
<comment type="catalytic activity">
    <reaction evidence="14 15">
        <text>chorismate + L-glutamine = anthranilate + pyruvate + L-glutamate + H(+)</text>
        <dbReference type="Rhea" id="RHEA:21732"/>
        <dbReference type="ChEBI" id="CHEBI:15361"/>
        <dbReference type="ChEBI" id="CHEBI:15378"/>
        <dbReference type="ChEBI" id="CHEBI:16567"/>
        <dbReference type="ChEBI" id="CHEBI:29748"/>
        <dbReference type="ChEBI" id="CHEBI:29985"/>
        <dbReference type="ChEBI" id="CHEBI:58359"/>
        <dbReference type="EC" id="4.1.3.27"/>
    </reaction>
</comment>
<dbReference type="STRING" id="1121316.SAMN02745207_04035"/>
<keyword evidence="10 15" id="KW-0460">Magnesium</keyword>
<comment type="cofactor">
    <cofactor evidence="1 15">
        <name>Mg(2+)</name>
        <dbReference type="ChEBI" id="CHEBI:18420"/>
    </cofactor>
</comment>
<comment type="pathway">
    <text evidence="2 15">Amino-acid biosynthesis; L-tryptophan biosynthesis; L-tryptophan from chorismate: step 1/5.</text>
</comment>
<evidence type="ECO:0000256" key="12">
    <source>
        <dbReference type="ARBA" id="ARBA00023239"/>
    </source>
</evidence>
<dbReference type="PANTHER" id="PTHR11236">
    <property type="entry name" value="AMINOBENZOATE/ANTHRANILATE SYNTHASE"/>
    <property type="match status" value="1"/>
</dbReference>
<dbReference type="InterPro" id="IPR015890">
    <property type="entry name" value="Chorismate_C"/>
</dbReference>
<dbReference type="Pfam" id="PF00425">
    <property type="entry name" value="Chorismate_bind"/>
    <property type="match status" value="1"/>
</dbReference>
<organism evidence="18 19">
    <name type="scientific">Clostridium grantii DSM 8605</name>
    <dbReference type="NCBI Taxonomy" id="1121316"/>
    <lineage>
        <taxon>Bacteria</taxon>
        <taxon>Bacillati</taxon>
        <taxon>Bacillota</taxon>
        <taxon>Clostridia</taxon>
        <taxon>Eubacteriales</taxon>
        <taxon>Clostridiaceae</taxon>
        <taxon>Clostridium</taxon>
    </lineage>
</organism>
<evidence type="ECO:0000256" key="7">
    <source>
        <dbReference type="ARBA" id="ARBA00022605"/>
    </source>
</evidence>
<evidence type="ECO:0000256" key="13">
    <source>
        <dbReference type="ARBA" id="ARBA00025634"/>
    </source>
</evidence>
<comment type="similarity">
    <text evidence="3 15">Belongs to the anthranilate synthase component I family.</text>
</comment>
<dbReference type="InterPro" id="IPR006805">
    <property type="entry name" value="Anth_synth_I_N"/>
</dbReference>
<keyword evidence="12 15" id="KW-0456">Lyase</keyword>
<dbReference type="UniPathway" id="UPA00035">
    <property type="reaction ID" value="UER00040"/>
</dbReference>